<evidence type="ECO:0000256" key="1">
    <source>
        <dbReference type="ARBA" id="ARBA00023015"/>
    </source>
</evidence>
<gene>
    <name evidence="5" type="ORF">GS399_15855</name>
</gene>
<sequence>MASKKIVTYKDLLSDVYYPPKDIDCMEVLQLLRQAESIPQYLLPFKGCIQVIDYTQHRHVALNGPFKNMTGYDPRDVIENGLDFVIDIFQKDDFKIYNEMIFGQATEFLCNNAQEEHSSYLFTYSYRSRRVDGKWMQIFQQGSYITDSKSKQPHYGIAFIADISPLKKDTSMIFSIDKKTNEGGLCNYTNLLTNYYYPEPEESKLSKREREIVGRLADGLSSKQIAGKLFISENTVVNHRKKILKKTNTRNVAELIRHAYMKGII</sequence>
<dbReference type="PANTHER" id="PTHR44688">
    <property type="entry name" value="DNA-BINDING TRANSCRIPTIONAL ACTIVATOR DEVR_DOSR"/>
    <property type="match status" value="1"/>
</dbReference>
<proteinExistence type="predicted"/>
<dbReference type="SUPFAM" id="SSF46894">
    <property type="entry name" value="C-terminal effector domain of the bipartite response regulators"/>
    <property type="match status" value="1"/>
</dbReference>
<organism evidence="5 6">
    <name type="scientific">Hufsiella arboris</name>
    <dbReference type="NCBI Taxonomy" id="2695275"/>
    <lineage>
        <taxon>Bacteria</taxon>
        <taxon>Pseudomonadati</taxon>
        <taxon>Bacteroidota</taxon>
        <taxon>Sphingobacteriia</taxon>
        <taxon>Sphingobacteriales</taxon>
        <taxon>Sphingobacteriaceae</taxon>
        <taxon>Hufsiella</taxon>
    </lineage>
</organism>
<dbReference type="InterPro" id="IPR000792">
    <property type="entry name" value="Tscrpt_reg_LuxR_C"/>
</dbReference>
<evidence type="ECO:0000256" key="2">
    <source>
        <dbReference type="ARBA" id="ARBA00023125"/>
    </source>
</evidence>
<name>A0A7K1YDG7_9SPHI</name>
<dbReference type="Gene3D" id="1.10.10.10">
    <property type="entry name" value="Winged helix-like DNA-binding domain superfamily/Winged helix DNA-binding domain"/>
    <property type="match status" value="1"/>
</dbReference>
<evidence type="ECO:0000256" key="3">
    <source>
        <dbReference type="ARBA" id="ARBA00023163"/>
    </source>
</evidence>
<dbReference type="CDD" id="cd06170">
    <property type="entry name" value="LuxR_C_like"/>
    <property type="match status" value="1"/>
</dbReference>
<dbReference type="PRINTS" id="PR00038">
    <property type="entry name" value="HTHLUXR"/>
</dbReference>
<dbReference type="PANTHER" id="PTHR44688:SF16">
    <property type="entry name" value="DNA-BINDING TRANSCRIPTIONAL ACTIVATOR DEVR_DOSR"/>
    <property type="match status" value="1"/>
</dbReference>
<dbReference type="SUPFAM" id="SSF55785">
    <property type="entry name" value="PYP-like sensor domain (PAS domain)"/>
    <property type="match status" value="1"/>
</dbReference>
<feature type="domain" description="HTH luxR-type" evidence="4">
    <location>
        <begin position="198"/>
        <end position="263"/>
    </location>
</feature>
<dbReference type="InterPro" id="IPR016032">
    <property type="entry name" value="Sig_transdc_resp-reg_C-effctor"/>
</dbReference>
<dbReference type="RefSeq" id="WP_160845632.1">
    <property type="nucleotide sequence ID" value="NZ_WVHT01000008.1"/>
</dbReference>
<dbReference type="GO" id="GO:0006355">
    <property type="term" value="P:regulation of DNA-templated transcription"/>
    <property type="evidence" value="ECO:0007669"/>
    <property type="project" value="InterPro"/>
</dbReference>
<keyword evidence="2" id="KW-0238">DNA-binding</keyword>
<dbReference type="AlphaFoldDB" id="A0A7K1YDG7"/>
<dbReference type="EMBL" id="WVHT01000008">
    <property type="protein sequence ID" value="MXV52450.1"/>
    <property type="molecule type" value="Genomic_DNA"/>
</dbReference>
<dbReference type="InterPro" id="IPR035965">
    <property type="entry name" value="PAS-like_dom_sf"/>
</dbReference>
<dbReference type="GO" id="GO:0003677">
    <property type="term" value="F:DNA binding"/>
    <property type="evidence" value="ECO:0007669"/>
    <property type="project" value="UniProtKB-KW"/>
</dbReference>
<protein>
    <recommendedName>
        <fullName evidence="4">HTH luxR-type domain-containing protein</fullName>
    </recommendedName>
</protein>
<keyword evidence="6" id="KW-1185">Reference proteome</keyword>
<dbReference type="PROSITE" id="PS50043">
    <property type="entry name" value="HTH_LUXR_2"/>
    <property type="match status" value="1"/>
</dbReference>
<evidence type="ECO:0000313" key="6">
    <source>
        <dbReference type="Proteomes" id="UP000466586"/>
    </source>
</evidence>
<evidence type="ECO:0000259" key="4">
    <source>
        <dbReference type="PROSITE" id="PS50043"/>
    </source>
</evidence>
<keyword evidence="3" id="KW-0804">Transcription</keyword>
<keyword evidence="1" id="KW-0805">Transcription regulation</keyword>
<dbReference type="SMART" id="SM00421">
    <property type="entry name" value="HTH_LUXR"/>
    <property type="match status" value="1"/>
</dbReference>
<comment type="caution">
    <text evidence="5">The sequence shown here is derived from an EMBL/GenBank/DDBJ whole genome shotgun (WGS) entry which is preliminary data.</text>
</comment>
<dbReference type="InterPro" id="IPR036388">
    <property type="entry name" value="WH-like_DNA-bd_sf"/>
</dbReference>
<dbReference type="Pfam" id="PF00196">
    <property type="entry name" value="GerE"/>
    <property type="match status" value="1"/>
</dbReference>
<dbReference type="Proteomes" id="UP000466586">
    <property type="component" value="Unassembled WGS sequence"/>
</dbReference>
<reference evidence="5 6" key="1">
    <citation type="submission" date="2019-11" db="EMBL/GenBank/DDBJ databases">
        <title>Pedobacter sp. HMF7647 Genome sequencing and assembly.</title>
        <authorList>
            <person name="Kang H."/>
            <person name="Kim H."/>
            <person name="Joh K."/>
        </authorList>
    </citation>
    <scope>NUCLEOTIDE SEQUENCE [LARGE SCALE GENOMIC DNA]</scope>
    <source>
        <strain evidence="5 6">HMF7647</strain>
    </source>
</reference>
<evidence type="ECO:0000313" key="5">
    <source>
        <dbReference type="EMBL" id="MXV52450.1"/>
    </source>
</evidence>
<accession>A0A7K1YDG7</accession>
<dbReference type="Gene3D" id="3.30.450.20">
    <property type="entry name" value="PAS domain"/>
    <property type="match status" value="1"/>
</dbReference>